<accession>A0A915K2Y6</accession>
<dbReference type="Gene3D" id="1.10.1220.70">
    <property type="match status" value="1"/>
</dbReference>
<evidence type="ECO:0000313" key="2">
    <source>
        <dbReference type="WBParaSite" id="nRc.2.0.1.t32566-RA"/>
    </source>
</evidence>
<evidence type="ECO:0000313" key="1">
    <source>
        <dbReference type="Proteomes" id="UP000887565"/>
    </source>
</evidence>
<proteinExistence type="predicted"/>
<protein>
    <submittedName>
        <fullName evidence="2">Uncharacterized protein</fullName>
    </submittedName>
</protein>
<organism evidence="1 2">
    <name type="scientific">Romanomermis culicivorax</name>
    <name type="common">Nematode worm</name>
    <dbReference type="NCBI Taxonomy" id="13658"/>
    <lineage>
        <taxon>Eukaryota</taxon>
        <taxon>Metazoa</taxon>
        <taxon>Ecdysozoa</taxon>
        <taxon>Nematoda</taxon>
        <taxon>Enoplea</taxon>
        <taxon>Dorylaimia</taxon>
        <taxon>Mermithida</taxon>
        <taxon>Mermithoidea</taxon>
        <taxon>Mermithidae</taxon>
        <taxon>Romanomermis</taxon>
    </lineage>
</organism>
<name>A0A915K2Y6_ROMCU</name>
<dbReference type="AlphaFoldDB" id="A0A915K2Y6"/>
<dbReference type="Proteomes" id="UP000887565">
    <property type="component" value="Unplaced"/>
</dbReference>
<keyword evidence="1" id="KW-1185">Reference proteome</keyword>
<reference evidence="2" key="1">
    <citation type="submission" date="2022-11" db="UniProtKB">
        <authorList>
            <consortium name="WormBaseParasite"/>
        </authorList>
    </citation>
    <scope>IDENTIFICATION</scope>
</reference>
<dbReference type="WBParaSite" id="nRc.2.0.1.t32566-RA">
    <property type="protein sequence ID" value="nRc.2.0.1.t32566-RA"/>
    <property type="gene ID" value="nRc.2.0.1.g32566"/>
</dbReference>
<sequence length="282" mass="32135">MSAPLVVQFVDLHGAHILVYCNSAVNPLLYALLNNHLSRQVAFKAVSAPQQALHSQQKMEEICRSPKKAGKDERAISDLSKSRTIWLPNFHLISRSSMFGIFSPIKWRQKVESRIRRLDLDSSGDEKGNKLGIELSCSIVDENSNTSLTIQYESPSSILCAIKYESSISFHIPMHTNFSVKDTQRVHMRIDKVLILAQVRVRLSVARHTYEKLDNLVRSTIYPDTFVEAFAAEGKKLRSRIRTVMQPWDAWDGHTRWTNISSTNRSTTHRLTENTLLDEFGP</sequence>